<feature type="domain" description="DNA endonuclease I-HmuI-like NUMOD-like" evidence="3">
    <location>
        <begin position="148"/>
        <end position="185"/>
    </location>
</feature>
<proteinExistence type="predicted"/>
<dbReference type="SUPFAM" id="SSF54060">
    <property type="entry name" value="His-Me finger endonucleases"/>
    <property type="match status" value="1"/>
</dbReference>
<feature type="domain" description="HNH nuclease" evidence="2">
    <location>
        <begin position="81"/>
        <end position="123"/>
    </location>
</feature>
<dbReference type="InterPro" id="IPR036388">
    <property type="entry name" value="WH-like_DNA-bd_sf"/>
</dbReference>
<dbReference type="InterPro" id="IPR044925">
    <property type="entry name" value="His-Me_finger_sf"/>
</dbReference>
<dbReference type="SMART" id="SM00497">
    <property type="entry name" value="IENR1"/>
    <property type="match status" value="1"/>
</dbReference>
<dbReference type="InterPro" id="IPR010902">
    <property type="entry name" value="NUMOD4"/>
</dbReference>
<protein>
    <recommendedName>
        <fullName evidence="5">HNH homing endonuclease</fullName>
    </recommendedName>
</protein>
<organism evidence="4">
    <name type="scientific">Enterococcus phage vB_EfaS_SZ1</name>
    <dbReference type="NCBI Taxonomy" id="3161157"/>
    <lineage>
        <taxon>Viruses</taxon>
        <taxon>Duplodnaviria</taxon>
        <taxon>Heunggongvirae</taxon>
        <taxon>Uroviricota</taxon>
        <taxon>Caudoviricetes</taxon>
        <taxon>Efquatrovirus</taxon>
    </lineage>
</organism>
<reference evidence="4" key="1">
    <citation type="submission" date="2024-05" db="EMBL/GenBank/DDBJ databases">
        <authorList>
            <person name="Gomaa S.E."/>
            <person name="Yahya G."/>
            <person name="Elsayed E.M."/>
            <person name="Yehia F.A.-Z.A."/>
        </authorList>
    </citation>
    <scope>NUCLEOTIDE SEQUENCE</scope>
</reference>
<dbReference type="InterPro" id="IPR003615">
    <property type="entry name" value="HNH_nuc"/>
</dbReference>
<dbReference type="InterPro" id="IPR003647">
    <property type="entry name" value="Intron_nuc_1_rpt"/>
</dbReference>
<name>A0AAU8EK57_9CAUD</name>
<dbReference type="Pfam" id="PF13392">
    <property type="entry name" value="HNH_3"/>
    <property type="match status" value="1"/>
</dbReference>
<evidence type="ECO:0000259" key="2">
    <source>
        <dbReference type="Pfam" id="PF13392"/>
    </source>
</evidence>
<evidence type="ECO:0000259" key="1">
    <source>
        <dbReference type="Pfam" id="PF07463"/>
    </source>
</evidence>
<dbReference type="InterPro" id="IPR054307">
    <property type="entry name" value="I-HmuI_NUMOD-like"/>
</dbReference>
<dbReference type="Pfam" id="PF22083">
    <property type="entry name" value="I-HmuI_NUMOD-like"/>
    <property type="match status" value="1"/>
</dbReference>
<sequence length="187" mass="21135">MVTRGQRLGREEYTSSILGVYIMKEEWKDIKGYEGLYQVSNLGRVKSLKRMTKNHSCKNDKILKPSFNKKGYLQLGGLGGIHRLVAQTFIPNPENKPQVNHIDEDKTNNVVSNLEWVTAKENVNHGTRTARMIKTNSIPIVAVKGNIRIEFNSQKDCAIDLGLSTGHISQCLSGKRKTHGGWKFERI</sequence>
<accession>A0AAU8EK57</accession>
<feature type="domain" description="NUMOD4" evidence="1">
    <location>
        <begin position="25"/>
        <end position="74"/>
    </location>
</feature>
<dbReference type="Gene3D" id="1.10.10.10">
    <property type="entry name" value="Winged helix-like DNA-binding domain superfamily/Winged helix DNA-binding domain"/>
    <property type="match status" value="1"/>
</dbReference>
<evidence type="ECO:0008006" key="5">
    <source>
        <dbReference type="Google" id="ProtNLM"/>
    </source>
</evidence>
<dbReference type="GO" id="GO:0016788">
    <property type="term" value="F:hydrolase activity, acting on ester bonds"/>
    <property type="evidence" value="ECO:0007669"/>
    <property type="project" value="InterPro"/>
</dbReference>
<dbReference type="Pfam" id="PF07463">
    <property type="entry name" value="NUMOD4"/>
    <property type="match status" value="1"/>
</dbReference>
<dbReference type="Gene3D" id="3.90.75.20">
    <property type="match status" value="1"/>
</dbReference>
<dbReference type="EMBL" id="PP848496">
    <property type="protein sequence ID" value="XCH00549.1"/>
    <property type="molecule type" value="Genomic_DNA"/>
</dbReference>
<dbReference type="SUPFAM" id="SSF64496">
    <property type="entry name" value="DNA-binding domain of intron-encoded endonucleases"/>
    <property type="match status" value="1"/>
</dbReference>
<evidence type="ECO:0000259" key="3">
    <source>
        <dbReference type="Pfam" id="PF22083"/>
    </source>
</evidence>
<evidence type="ECO:0000313" key="4">
    <source>
        <dbReference type="EMBL" id="XCH00549.1"/>
    </source>
</evidence>